<dbReference type="AlphaFoldDB" id="A0A3M7F8R4"/>
<comment type="caution">
    <text evidence="2">The sequence shown here is derived from an EMBL/GenBank/DDBJ whole genome shotgun (WGS) entry which is preliminary data.</text>
</comment>
<organism evidence="2 3">
    <name type="scientific">Hortaea werneckii</name>
    <name type="common">Black yeast</name>
    <name type="synonym">Cladosporium werneckii</name>
    <dbReference type="NCBI Taxonomy" id="91943"/>
    <lineage>
        <taxon>Eukaryota</taxon>
        <taxon>Fungi</taxon>
        <taxon>Dikarya</taxon>
        <taxon>Ascomycota</taxon>
        <taxon>Pezizomycotina</taxon>
        <taxon>Dothideomycetes</taxon>
        <taxon>Dothideomycetidae</taxon>
        <taxon>Mycosphaerellales</taxon>
        <taxon>Teratosphaeriaceae</taxon>
        <taxon>Hortaea</taxon>
    </lineage>
</organism>
<feature type="compositionally biased region" description="Acidic residues" evidence="1">
    <location>
        <begin position="383"/>
        <end position="409"/>
    </location>
</feature>
<feature type="compositionally biased region" description="Basic and acidic residues" evidence="1">
    <location>
        <begin position="412"/>
        <end position="423"/>
    </location>
</feature>
<evidence type="ECO:0000256" key="1">
    <source>
        <dbReference type="SAM" id="MobiDB-lite"/>
    </source>
</evidence>
<accession>A0A3M7F8R4</accession>
<feature type="region of interest" description="Disordered" evidence="1">
    <location>
        <begin position="369"/>
        <end position="423"/>
    </location>
</feature>
<protein>
    <recommendedName>
        <fullName evidence="4">F-box domain-containing protein</fullName>
    </recommendedName>
</protein>
<evidence type="ECO:0000313" key="2">
    <source>
        <dbReference type="EMBL" id="RMY84891.1"/>
    </source>
</evidence>
<evidence type="ECO:0000313" key="3">
    <source>
        <dbReference type="Proteomes" id="UP000269539"/>
    </source>
</evidence>
<dbReference type="Proteomes" id="UP000269539">
    <property type="component" value="Unassembled WGS sequence"/>
</dbReference>
<dbReference type="VEuPathDB" id="FungiDB:BTJ68_11094"/>
<dbReference type="EMBL" id="QWIO01000799">
    <property type="protein sequence ID" value="RMY84891.1"/>
    <property type="molecule type" value="Genomic_DNA"/>
</dbReference>
<name>A0A3M7F8R4_HORWE</name>
<evidence type="ECO:0008006" key="4">
    <source>
        <dbReference type="Google" id="ProtNLM"/>
    </source>
</evidence>
<reference evidence="2 3" key="1">
    <citation type="journal article" date="2018" name="BMC Genomics">
        <title>Genomic evidence for intraspecific hybridization in a clonal and extremely halotolerant yeast.</title>
        <authorList>
            <person name="Gostincar C."/>
            <person name="Stajich J.E."/>
            <person name="Zupancic J."/>
            <person name="Zalar P."/>
            <person name="Gunde-Cimerman N."/>
        </authorList>
    </citation>
    <scope>NUCLEOTIDE SEQUENCE [LARGE SCALE GENOMIC DNA]</scope>
    <source>
        <strain evidence="2 3">EXF-10513</strain>
    </source>
</reference>
<sequence length="532" mass="60810">MGSAMPHVDLPPELLAHIVSYLVPEGPLSPYASISRDWQYAVEAHTFSSLRFETGGLTKFERLVADSHVHRRAAVRSIGFTAVLPAYDDIACAQFEKEVDKQANNESFSVSIQRLFSALAKCDDVANARPIKLLLHAPYSPMDRGHRDHIHPIRSDKGSEIGLLGHNTDWTQFWKYKERRKALGDLYEHRYQHSYLRLLDPGKLPAIRRIHTFHALVNEFRYVEPATIVHMSRKMPNLQNDYWRFFDGEQKLSGLRTRLRVQMAEALALIVEEHSHAVRGVRMELIDPGPLNESFTLPDVRGESQDGDALSLQLSRYLKSEHLVNVQLDGPIVVGPELFSLSGGEGATLWPNLEKFLLSFSTHRPDGGWYFERDPTTPPGSPDPDEEAREGSESEEESDSAFDSDESFFEVDPAKPDHYDEEKEERLQGLKPIICFRTQPNAHLETFLRSMAVAVGRMPKLRRFCAGADFSGCKRTGYARQTFEFDYIASQDNREKARLRWVVPQGWRMDEPLEKLWERMIGVNGTVDYEEW</sequence>
<proteinExistence type="predicted"/>
<gene>
    <name evidence="2" type="ORF">D0864_07441</name>
</gene>